<feature type="site" description="Contributes to substrate recognition" evidence="10">
    <location>
        <position position="113"/>
    </location>
</feature>
<dbReference type="EMBL" id="CP027806">
    <property type="protein sequence ID" value="AXI99526.1"/>
    <property type="molecule type" value="Genomic_DNA"/>
</dbReference>
<dbReference type="PANTHER" id="PTHR42891">
    <property type="entry name" value="D-GLYCERO-BETA-D-MANNO-HEPTOSE-1,7-BISPHOSPHATE 7-PHOSPHATASE"/>
    <property type="match status" value="1"/>
</dbReference>
<keyword evidence="4 7" id="KW-0378">Hydrolase</keyword>
<feature type="binding site" evidence="9">
    <location>
        <begin position="113"/>
        <end position="114"/>
    </location>
    <ligand>
        <name>substrate</name>
    </ligand>
</feature>
<dbReference type="GO" id="GO:0016791">
    <property type="term" value="F:phosphatase activity"/>
    <property type="evidence" value="ECO:0007669"/>
    <property type="project" value="InterPro"/>
</dbReference>
<keyword evidence="5 7" id="KW-0119">Carbohydrate metabolism</keyword>
<dbReference type="InterPro" id="IPR023214">
    <property type="entry name" value="HAD_sf"/>
</dbReference>
<dbReference type="NCBIfam" id="TIGR01662">
    <property type="entry name" value="HAD-SF-IIIA"/>
    <property type="match status" value="1"/>
</dbReference>
<feature type="active site" description="Proton donor" evidence="8">
    <location>
        <position position="16"/>
    </location>
</feature>
<evidence type="ECO:0000313" key="12">
    <source>
        <dbReference type="EMBL" id="AXI99526.1"/>
    </source>
</evidence>
<evidence type="ECO:0000256" key="2">
    <source>
        <dbReference type="ARBA" id="ARBA00022490"/>
    </source>
</evidence>
<organism evidence="12 13">
    <name type="scientific">Cyclonatronum proteinivorum</name>
    <dbReference type="NCBI Taxonomy" id="1457365"/>
    <lineage>
        <taxon>Bacteria</taxon>
        <taxon>Pseudomonadati</taxon>
        <taxon>Balneolota</taxon>
        <taxon>Balneolia</taxon>
        <taxon>Balneolales</taxon>
        <taxon>Cyclonatronaceae</taxon>
        <taxon>Cyclonatronum</taxon>
    </lineage>
</organism>
<evidence type="ECO:0000256" key="3">
    <source>
        <dbReference type="ARBA" id="ARBA00022723"/>
    </source>
</evidence>
<dbReference type="InterPro" id="IPR036412">
    <property type="entry name" value="HAD-like_sf"/>
</dbReference>
<protein>
    <recommendedName>
        <fullName evidence="6 7">D,D-heptose 1,7-bisphosphate phosphatase</fullName>
        <ecNumber evidence="7">3.1.3.-</ecNumber>
    </recommendedName>
</protein>
<sequence>MITTAALQPACFLDRDGTLNVDHDFVHRPDEWDWIPGVPDALLRLQRAGYKLIVVTNQSGIARGRFSMEDVEALHAYAARQLAESGVHISGWYIAPWHPDFHNGKDPALLAERKPGTGLFERAALEHQLDLSRSFMVGDKASDLKPALKLGIRPFLVRSRFYSEELERWCASQNIAIADDLPQLLQREPELLHP</sequence>
<feature type="binding site" evidence="9">
    <location>
        <begin position="22"/>
        <end position="25"/>
    </location>
    <ligand>
        <name>substrate</name>
    </ligand>
</feature>
<evidence type="ECO:0000256" key="5">
    <source>
        <dbReference type="ARBA" id="ARBA00023277"/>
    </source>
</evidence>
<evidence type="ECO:0000256" key="6">
    <source>
        <dbReference type="ARBA" id="ARBA00031828"/>
    </source>
</evidence>
<dbReference type="Gene3D" id="3.40.50.1000">
    <property type="entry name" value="HAD superfamily/HAD-like"/>
    <property type="match status" value="1"/>
</dbReference>
<dbReference type="OrthoDB" id="9813880at2"/>
<dbReference type="CDD" id="cd07503">
    <property type="entry name" value="HAD_HisB-N"/>
    <property type="match status" value="1"/>
</dbReference>
<keyword evidence="11" id="KW-0460">Magnesium</keyword>
<dbReference type="SUPFAM" id="SSF56784">
    <property type="entry name" value="HAD-like"/>
    <property type="match status" value="1"/>
</dbReference>
<evidence type="ECO:0000256" key="9">
    <source>
        <dbReference type="PIRSR" id="PIRSR004682-2"/>
    </source>
</evidence>
<feature type="site" description="Stabilizes the phosphoryl group" evidence="10">
    <location>
        <position position="114"/>
    </location>
</feature>
<proteinExistence type="inferred from homology"/>
<evidence type="ECO:0000256" key="8">
    <source>
        <dbReference type="PIRSR" id="PIRSR004682-1"/>
    </source>
</evidence>
<evidence type="ECO:0000256" key="10">
    <source>
        <dbReference type="PIRSR" id="PIRSR004682-3"/>
    </source>
</evidence>
<name>A0A345UGC5_9BACT</name>
<dbReference type="RefSeq" id="WP_114982775.1">
    <property type="nucleotide sequence ID" value="NZ_CP027806.1"/>
</dbReference>
<dbReference type="InterPro" id="IPR006549">
    <property type="entry name" value="HAD-SF_hydro_IIIA"/>
</dbReference>
<evidence type="ECO:0000256" key="1">
    <source>
        <dbReference type="ARBA" id="ARBA00004496"/>
    </source>
</evidence>
<comment type="cofactor">
    <cofactor evidence="11">
        <name>Mg(2+)</name>
        <dbReference type="ChEBI" id="CHEBI:18420"/>
    </cofactor>
</comment>
<feature type="binding site" evidence="11">
    <location>
        <position position="16"/>
    </location>
    <ligand>
        <name>Mg(2+)</name>
        <dbReference type="ChEBI" id="CHEBI:18420"/>
    </ligand>
</feature>
<comment type="subcellular location">
    <subcellularLocation>
        <location evidence="1 7">Cytoplasm</location>
    </subcellularLocation>
</comment>
<keyword evidence="3 11" id="KW-0479">Metal-binding</keyword>
<feature type="active site" description="Nucleophile" evidence="8">
    <location>
        <position position="14"/>
    </location>
</feature>
<feature type="binding site" evidence="11">
    <location>
        <position position="140"/>
    </location>
    <ligand>
        <name>Mg(2+)</name>
        <dbReference type="ChEBI" id="CHEBI:18420"/>
    </ligand>
</feature>
<feature type="binding site" evidence="9">
    <location>
        <begin position="56"/>
        <end position="59"/>
    </location>
    <ligand>
        <name>substrate</name>
    </ligand>
</feature>
<dbReference type="Proteomes" id="UP000254808">
    <property type="component" value="Chromosome"/>
</dbReference>
<evidence type="ECO:0000256" key="7">
    <source>
        <dbReference type="PIRNR" id="PIRNR004682"/>
    </source>
</evidence>
<feature type="binding site" evidence="9">
    <location>
        <position position="140"/>
    </location>
    <ligand>
        <name>substrate</name>
    </ligand>
</feature>
<feature type="binding site" evidence="11">
    <location>
        <position position="139"/>
    </location>
    <ligand>
        <name>Mg(2+)</name>
        <dbReference type="ChEBI" id="CHEBI:18420"/>
    </ligand>
</feature>
<reference evidence="12 13" key="1">
    <citation type="submission" date="2018-03" db="EMBL/GenBank/DDBJ databases">
        <title>Phenotypic and genomic properties of Cyclonatronum proteinivorum gen. nov., sp. nov., a haloalkaliphilic bacteroidete from soda lakes possessing Na+-translocating rhodopsin.</title>
        <authorList>
            <person name="Toshchakov S.V."/>
            <person name="Korzhenkov A."/>
            <person name="Samarov N.I."/>
            <person name="Kublanov I.V."/>
            <person name="Muntyan M.S."/>
            <person name="Sorokin D.Y."/>
        </authorList>
    </citation>
    <scope>NUCLEOTIDE SEQUENCE [LARGE SCALE GENOMIC DNA]</scope>
    <source>
        <strain evidence="12 13">Omega</strain>
    </source>
</reference>
<feature type="binding site" evidence="9">
    <location>
        <begin position="14"/>
        <end position="16"/>
    </location>
    <ligand>
        <name>substrate</name>
    </ligand>
</feature>
<comment type="similarity">
    <text evidence="7">Belongs to the gmhB family.</text>
</comment>
<feature type="binding site" evidence="11">
    <location>
        <position position="14"/>
    </location>
    <ligand>
        <name>Mg(2+)</name>
        <dbReference type="ChEBI" id="CHEBI:18420"/>
    </ligand>
</feature>
<keyword evidence="13" id="KW-1185">Reference proteome</keyword>
<evidence type="ECO:0000256" key="4">
    <source>
        <dbReference type="ARBA" id="ARBA00022801"/>
    </source>
</evidence>
<dbReference type="PANTHER" id="PTHR42891:SF1">
    <property type="entry name" value="D-GLYCERO-BETA-D-MANNO-HEPTOSE-1,7-BISPHOSPHATE 7-PHOSPHATASE"/>
    <property type="match status" value="1"/>
</dbReference>
<dbReference type="InterPro" id="IPR004446">
    <property type="entry name" value="Heptose_bisP_phosphatase"/>
</dbReference>
<evidence type="ECO:0000256" key="11">
    <source>
        <dbReference type="PIRSR" id="PIRSR004682-4"/>
    </source>
</evidence>
<dbReference type="Pfam" id="PF13242">
    <property type="entry name" value="Hydrolase_like"/>
    <property type="match status" value="1"/>
</dbReference>
<dbReference type="GO" id="GO:0005737">
    <property type="term" value="C:cytoplasm"/>
    <property type="evidence" value="ECO:0007669"/>
    <property type="project" value="UniProtKB-SubCell"/>
</dbReference>
<accession>A0A345UGC5</accession>
<dbReference type="NCBIfam" id="TIGR01656">
    <property type="entry name" value="Histidinol-ppas"/>
    <property type="match status" value="1"/>
</dbReference>
<dbReference type="EC" id="3.1.3.-" evidence="7"/>
<keyword evidence="2 7" id="KW-0963">Cytoplasm</keyword>
<dbReference type="InterPro" id="IPR006543">
    <property type="entry name" value="Histidinol-phos"/>
</dbReference>
<feature type="site" description="Stabilizes the phosphoryl group" evidence="10">
    <location>
        <position position="56"/>
    </location>
</feature>
<dbReference type="PIRSF" id="PIRSF004682">
    <property type="entry name" value="GmhB"/>
    <property type="match status" value="1"/>
</dbReference>
<dbReference type="GO" id="GO:0005975">
    <property type="term" value="P:carbohydrate metabolic process"/>
    <property type="evidence" value="ECO:0007669"/>
    <property type="project" value="InterPro"/>
</dbReference>
<dbReference type="AlphaFoldDB" id="A0A345UGC5"/>
<dbReference type="GO" id="GO:0046872">
    <property type="term" value="F:metal ion binding"/>
    <property type="evidence" value="ECO:0007669"/>
    <property type="project" value="UniProtKB-KW"/>
</dbReference>
<evidence type="ECO:0000313" key="13">
    <source>
        <dbReference type="Proteomes" id="UP000254808"/>
    </source>
</evidence>
<gene>
    <name evidence="12" type="ORF">CYPRO_0239</name>
</gene>
<dbReference type="KEGG" id="cprv:CYPRO_0239"/>